<keyword evidence="6" id="KW-0326">Glycosidase</keyword>
<comment type="cofactor">
    <cofactor evidence="1">
        <name>Ca(2+)</name>
        <dbReference type="ChEBI" id="CHEBI:29108"/>
    </cofactor>
</comment>
<dbReference type="EMBL" id="CP028923">
    <property type="protein sequence ID" value="QCK16905.1"/>
    <property type="molecule type" value="Genomic_DNA"/>
</dbReference>
<dbReference type="InterPro" id="IPR017853">
    <property type="entry name" value="GH"/>
</dbReference>
<evidence type="ECO:0000256" key="4">
    <source>
        <dbReference type="ARBA" id="ARBA00022801"/>
    </source>
</evidence>
<comment type="similarity">
    <text evidence="2 9">Belongs to the glycosyl hydrolase 13 family.</text>
</comment>
<keyword evidence="13" id="KW-1185">Reference proteome</keyword>
<dbReference type="InterPro" id="IPR006047">
    <property type="entry name" value="GH13_cat_dom"/>
</dbReference>
<evidence type="ECO:0000256" key="3">
    <source>
        <dbReference type="ARBA" id="ARBA00022723"/>
    </source>
</evidence>
<dbReference type="InterPro" id="IPR015237">
    <property type="entry name" value="Alpha-amylase_C_pro"/>
</dbReference>
<evidence type="ECO:0000256" key="1">
    <source>
        <dbReference type="ARBA" id="ARBA00001913"/>
    </source>
</evidence>
<dbReference type="AlphaFoldDB" id="A0A4D7K1S4"/>
<feature type="active site" description="Nucleophile" evidence="7">
    <location>
        <position position="242"/>
    </location>
</feature>
<dbReference type="PROSITE" id="PS51257">
    <property type="entry name" value="PROKAR_LIPOPROTEIN"/>
    <property type="match status" value="1"/>
</dbReference>
<dbReference type="PRINTS" id="PR00110">
    <property type="entry name" value="ALPHAAMYLASE"/>
</dbReference>
<dbReference type="GO" id="GO:0005509">
    <property type="term" value="F:calcium ion binding"/>
    <property type="evidence" value="ECO:0007669"/>
    <property type="project" value="InterPro"/>
</dbReference>
<dbReference type="Pfam" id="PF09154">
    <property type="entry name" value="Alpha-amy_C_pro"/>
    <property type="match status" value="1"/>
</dbReference>
<dbReference type="SUPFAM" id="SSF51445">
    <property type="entry name" value="(Trans)glycosidases"/>
    <property type="match status" value="1"/>
</dbReference>
<evidence type="ECO:0000256" key="10">
    <source>
        <dbReference type="SAM" id="SignalP"/>
    </source>
</evidence>
<keyword evidence="10" id="KW-0732">Signal</keyword>
<dbReference type="Pfam" id="PF00128">
    <property type="entry name" value="Alpha-amylase"/>
    <property type="match status" value="1"/>
</dbReference>
<feature type="binding site" evidence="8">
    <location>
        <position position="154"/>
    </location>
    <ligand>
        <name>Ca(2+)</name>
        <dbReference type="ChEBI" id="CHEBI:29108"/>
        <label>1</label>
    </ligand>
</feature>
<dbReference type="RefSeq" id="WP_137092499.1">
    <property type="nucleotide sequence ID" value="NZ_CP028923.1"/>
</dbReference>
<proteinExistence type="inferred from homology"/>
<reference evidence="12 13" key="1">
    <citation type="submission" date="2018-04" db="EMBL/GenBank/DDBJ databases">
        <title>Complete genome uncultured novel isolate.</title>
        <authorList>
            <person name="Merlino G."/>
        </authorList>
    </citation>
    <scope>NUCLEOTIDE SEQUENCE [LARGE SCALE GENOMIC DNA]</scope>
    <source>
        <strain evidence="13">R1DC9</strain>
    </source>
</reference>
<feature type="domain" description="Glycosyl hydrolase family 13 catalytic" evidence="11">
    <location>
        <begin position="54"/>
        <end position="425"/>
    </location>
</feature>
<dbReference type="InterPro" id="IPR006046">
    <property type="entry name" value="Alpha_amylase"/>
</dbReference>
<gene>
    <name evidence="12" type="ORF">DCC35_20285</name>
</gene>
<keyword evidence="8" id="KW-0106">Calcium</keyword>
<evidence type="ECO:0000313" key="12">
    <source>
        <dbReference type="EMBL" id="QCK16905.1"/>
    </source>
</evidence>
<feature type="chain" id="PRO_5021023294" evidence="10">
    <location>
        <begin position="20"/>
        <end position="460"/>
    </location>
</feature>
<dbReference type="SMART" id="SM00642">
    <property type="entry name" value="Aamy"/>
    <property type="match status" value="1"/>
</dbReference>
<accession>A0A4D7K1S4</accession>
<dbReference type="OrthoDB" id="9806009at2"/>
<feature type="signal peptide" evidence="10">
    <location>
        <begin position="1"/>
        <end position="19"/>
    </location>
</feature>
<dbReference type="GO" id="GO:0005975">
    <property type="term" value="P:carbohydrate metabolic process"/>
    <property type="evidence" value="ECO:0007669"/>
    <property type="project" value="InterPro"/>
</dbReference>
<dbReference type="InterPro" id="IPR013780">
    <property type="entry name" value="Glyco_hydro_b"/>
</dbReference>
<keyword evidence="5" id="KW-0119">Carbohydrate metabolism</keyword>
<evidence type="ECO:0000256" key="8">
    <source>
        <dbReference type="PIRSR" id="PIRSR001021-2"/>
    </source>
</evidence>
<protein>
    <submittedName>
        <fullName evidence="12">Alpha-amylase</fullName>
    </submittedName>
</protein>
<evidence type="ECO:0000259" key="11">
    <source>
        <dbReference type="SMART" id="SM00642"/>
    </source>
</evidence>
<sequence length="460" mass="52267">MFTQIKHCALLCVTGLLFACSNVDEQTLKPKHQDVVEVTPSNPETEQSTGPGGGVIMQAFYWDVPAGGNWYNTIKSKISEWDAAGISAIWLPPVSKAMNGPYSMGYDPFDYFDLGEYNQMGSVETRFGSKNELISLINTAHNYNIEVYADIVLNHNSGAQSEYNPFTGTNTYTDFNPASGKFYRSASDFHPNNYANQDEGVFGGFPDLSHSVPYVQGWLWKNSNSVAKYYKNVIGFDGWRFDYVKGFGGWIVKDWVDEVGGFAVGENWDGNANTLQNWVNSTSRRASAFDFACYYRLDEAFDGNDLRKLNGDMLWKRDPMKAVTFVANHDTDIIYDKMHAYAYILTHEGYPTIFYKDYEEWLDKSKLNNLIWIHRNLAVGNTSILHVDNDEYIARRNGNPGIVVYLNDSGSWVERWIQTNWNSVRIKDYTGNSSWEPVTQGNGWVKIQCPPNSYSIWSSK</sequence>
<dbReference type="InterPro" id="IPR013776">
    <property type="entry name" value="A-amylase_thermo"/>
</dbReference>
<dbReference type="GO" id="GO:0004556">
    <property type="term" value="F:alpha-amylase activity"/>
    <property type="evidence" value="ECO:0007669"/>
    <property type="project" value="InterPro"/>
</dbReference>
<name>A0A4D7K1S4_9BACT</name>
<dbReference type="PANTHER" id="PTHR43447">
    <property type="entry name" value="ALPHA-AMYLASE"/>
    <property type="match status" value="1"/>
</dbReference>
<evidence type="ECO:0000256" key="2">
    <source>
        <dbReference type="ARBA" id="ARBA00008061"/>
    </source>
</evidence>
<evidence type="ECO:0000313" key="13">
    <source>
        <dbReference type="Proteomes" id="UP000298616"/>
    </source>
</evidence>
<dbReference type="PIRSF" id="PIRSF001021">
    <property type="entry name" value="Alph-amls_thrmst"/>
    <property type="match status" value="1"/>
</dbReference>
<dbReference type="Proteomes" id="UP000298616">
    <property type="component" value="Chromosome"/>
</dbReference>
<dbReference type="Gene3D" id="3.20.20.80">
    <property type="entry name" value="Glycosidases"/>
    <property type="match status" value="1"/>
</dbReference>
<evidence type="ECO:0000256" key="9">
    <source>
        <dbReference type="RuleBase" id="RU003615"/>
    </source>
</evidence>
<dbReference type="CDD" id="cd11314">
    <property type="entry name" value="AmyAc_arch_bac_plant_AmyA"/>
    <property type="match status" value="1"/>
</dbReference>
<feature type="active site" description="Proton donor" evidence="7">
    <location>
        <position position="266"/>
    </location>
</feature>
<evidence type="ECO:0000256" key="5">
    <source>
        <dbReference type="ARBA" id="ARBA00023277"/>
    </source>
</evidence>
<dbReference type="KEGG" id="fpf:DCC35_20285"/>
<organism evidence="12 13">
    <name type="scientific">Mangrovivirga cuniculi</name>
    <dbReference type="NCBI Taxonomy" id="2715131"/>
    <lineage>
        <taxon>Bacteria</taxon>
        <taxon>Pseudomonadati</taxon>
        <taxon>Bacteroidota</taxon>
        <taxon>Cytophagia</taxon>
        <taxon>Cytophagales</taxon>
        <taxon>Mangrovivirgaceae</taxon>
        <taxon>Mangrovivirga</taxon>
    </lineage>
</organism>
<keyword evidence="4" id="KW-0378">Hydrolase</keyword>
<dbReference type="NCBIfam" id="NF006970">
    <property type="entry name" value="PRK09441.1-3"/>
    <property type="match status" value="1"/>
</dbReference>
<dbReference type="Gene3D" id="2.60.40.1180">
    <property type="entry name" value="Golgi alpha-mannosidase II"/>
    <property type="match status" value="1"/>
</dbReference>
<evidence type="ECO:0000256" key="7">
    <source>
        <dbReference type="PIRSR" id="PIRSR001021-1"/>
    </source>
</evidence>
<keyword evidence="3 8" id="KW-0479">Metal-binding</keyword>
<evidence type="ECO:0000256" key="6">
    <source>
        <dbReference type="ARBA" id="ARBA00023295"/>
    </source>
</evidence>